<comment type="cofactor">
    <cofactor evidence="1">
        <name>Zn(2+)</name>
        <dbReference type="ChEBI" id="CHEBI:29105"/>
    </cofactor>
</comment>
<dbReference type="GO" id="GO:0046103">
    <property type="term" value="P:inosine biosynthetic process"/>
    <property type="evidence" value="ECO:0007669"/>
    <property type="project" value="TreeGrafter"/>
</dbReference>
<evidence type="ECO:0000256" key="1">
    <source>
        <dbReference type="ARBA" id="ARBA00001947"/>
    </source>
</evidence>
<evidence type="ECO:0000259" key="12">
    <source>
        <dbReference type="Pfam" id="PF00962"/>
    </source>
</evidence>
<dbReference type="InterPro" id="IPR001365">
    <property type="entry name" value="A_deaminase_dom"/>
</dbReference>
<dbReference type="InterPro" id="IPR032466">
    <property type="entry name" value="Metal_Hydrolase"/>
</dbReference>
<dbReference type="FunFam" id="3.20.20.140:FF:000017">
    <property type="entry name" value="Adenosine deaminase 2"/>
    <property type="match status" value="1"/>
</dbReference>
<feature type="domain" description="Adenosine/AMP deaminase N-terminal" evidence="13">
    <location>
        <begin position="25"/>
        <end position="107"/>
    </location>
</feature>
<protein>
    <recommendedName>
        <fullName evidence="5">Adenosine deaminase</fullName>
        <ecNumber evidence="4">3.5.4.4</ecNumber>
    </recommendedName>
</protein>
<comment type="subcellular location">
    <subcellularLocation>
        <location evidence="2">Secreted</location>
    </subcellularLocation>
</comment>
<accession>A0AAV2NYV3</accession>
<evidence type="ECO:0000256" key="5">
    <source>
        <dbReference type="ARBA" id="ARBA00018099"/>
    </source>
</evidence>
<dbReference type="Gene3D" id="3.20.20.140">
    <property type="entry name" value="Metal-dependent hydrolases"/>
    <property type="match status" value="1"/>
</dbReference>
<dbReference type="AlphaFoldDB" id="A0AAV2NYV3"/>
<dbReference type="NCBIfam" id="TIGR01431">
    <property type="entry name" value="adm_rel"/>
    <property type="match status" value="1"/>
</dbReference>
<dbReference type="Proteomes" id="UP001497644">
    <property type="component" value="Chromosome 6"/>
</dbReference>
<dbReference type="PANTHER" id="PTHR11409:SF39">
    <property type="entry name" value="ADENOSINE DEAMINASE 2"/>
    <property type="match status" value="1"/>
</dbReference>
<keyword evidence="6" id="KW-0964">Secreted</keyword>
<evidence type="ECO:0000313" key="15">
    <source>
        <dbReference type="Proteomes" id="UP001497644"/>
    </source>
</evidence>
<feature type="signal peptide" evidence="11">
    <location>
        <begin position="1"/>
        <end position="20"/>
    </location>
</feature>
<sequence>MAWLILFTLTILICGNVINAHLVHKREFTRQRTYWQLRQQLIMNEKRMSLGGKLTLNSIESMANQVLMSFKSREIHDGFSNNTTFLPSRNFLEVISEIEKSEVFKILREMPKGAVLHAHESAIVSVDYKLNNVSYRENLYMCDRNNSLKLKFFNNPDETCDWQLLSEVRQDLQQAEAINDRIRQSLTMITENPRSAYPTVDKAWKKFSSIFNFMHSWLSYRPVFEDVYYHILQEFYEDNVMYAEIRSTLTSLYDFDRVYGPLEMAGILKNITDRFVRDHPDFLGVKIIYAPSRSVSETKLDEYLKTLMQLTELYPNFVIGFDLVGQEDKGEPLIKFADKLNAVSTKIKFFFHAGETNWNGLSTDLNLLDALLLNTKRIGHGYALTKHPLLWNVVQQKGIAVEICPISNQILSLVEDMRNHPATTLFASGSPIVISSDDPGLWGVKGLSYDFYEAFMGLMSATSDLRSLKQLAMNSLIYSSMNDQEKNDALVLWQDKWDVFVNKLADLFHNDNRWQRLFHPSLYHQYT</sequence>
<evidence type="ECO:0000256" key="2">
    <source>
        <dbReference type="ARBA" id="ARBA00004613"/>
    </source>
</evidence>
<evidence type="ECO:0000259" key="13">
    <source>
        <dbReference type="Pfam" id="PF08451"/>
    </source>
</evidence>
<dbReference type="InterPro" id="IPR006330">
    <property type="entry name" value="Ado/ade_deaminase"/>
</dbReference>
<dbReference type="GO" id="GO:0046872">
    <property type="term" value="F:metal ion binding"/>
    <property type="evidence" value="ECO:0007669"/>
    <property type="project" value="UniProtKB-KW"/>
</dbReference>
<keyword evidence="8 11" id="KW-0732">Signal</keyword>
<reference evidence="14" key="1">
    <citation type="submission" date="2024-04" db="EMBL/GenBank/DDBJ databases">
        <authorList>
            <consortium name="Molecular Ecology Group"/>
        </authorList>
    </citation>
    <scope>NUCLEOTIDE SEQUENCE</scope>
</reference>
<dbReference type="InterPro" id="IPR006331">
    <property type="entry name" value="ADGF"/>
</dbReference>
<feature type="domain" description="Adenosine deaminase" evidence="12">
    <location>
        <begin position="201"/>
        <end position="488"/>
    </location>
</feature>
<dbReference type="EC" id="3.5.4.4" evidence="4"/>
<feature type="chain" id="PRO_5043393760" description="Adenosine deaminase" evidence="11">
    <location>
        <begin position="21"/>
        <end position="527"/>
    </location>
</feature>
<evidence type="ECO:0000256" key="9">
    <source>
        <dbReference type="ARBA" id="ARBA00022801"/>
    </source>
</evidence>
<evidence type="ECO:0000256" key="10">
    <source>
        <dbReference type="ARBA" id="ARBA00047764"/>
    </source>
</evidence>
<name>A0AAV2NYV3_9HYME</name>
<evidence type="ECO:0000313" key="14">
    <source>
        <dbReference type="EMBL" id="CAL1685809.1"/>
    </source>
</evidence>
<keyword evidence="15" id="KW-1185">Reference proteome</keyword>
<comment type="catalytic activity">
    <reaction evidence="10">
        <text>adenosine + H2O + H(+) = inosine + NH4(+)</text>
        <dbReference type="Rhea" id="RHEA:24408"/>
        <dbReference type="ChEBI" id="CHEBI:15377"/>
        <dbReference type="ChEBI" id="CHEBI:15378"/>
        <dbReference type="ChEBI" id="CHEBI:16335"/>
        <dbReference type="ChEBI" id="CHEBI:17596"/>
        <dbReference type="ChEBI" id="CHEBI:28938"/>
        <dbReference type="EC" id="3.5.4.4"/>
    </reaction>
</comment>
<dbReference type="Pfam" id="PF08451">
    <property type="entry name" value="A_deaminase_N"/>
    <property type="match status" value="1"/>
</dbReference>
<dbReference type="Pfam" id="PF00962">
    <property type="entry name" value="A_deaminase"/>
    <property type="match status" value="1"/>
</dbReference>
<dbReference type="GO" id="GO:0004000">
    <property type="term" value="F:adenosine deaminase activity"/>
    <property type="evidence" value="ECO:0007669"/>
    <property type="project" value="InterPro"/>
</dbReference>
<evidence type="ECO:0000256" key="11">
    <source>
        <dbReference type="SAM" id="SignalP"/>
    </source>
</evidence>
<dbReference type="PANTHER" id="PTHR11409">
    <property type="entry name" value="ADENOSINE DEAMINASE"/>
    <property type="match status" value="1"/>
</dbReference>
<dbReference type="EMBL" id="OZ034829">
    <property type="protein sequence ID" value="CAL1685809.1"/>
    <property type="molecule type" value="Genomic_DNA"/>
</dbReference>
<evidence type="ECO:0000256" key="7">
    <source>
        <dbReference type="ARBA" id="ARBA00022723"/>
    </source>
</evidence>
<dbReference type="GO" id="GO:0005615">
    <property type="term" value="C:extracellular space"/>
    <property type="evidence" value="ECO:0007669"/>
    <property type="project" value="InterPro"/>
</dbReference>
<keyword evidence="7" id="KW-0479">Metal-binding</keyword>
<dbReference type="GO" id="GO:0006154">
    <property type="term" value="P:adenosine catabolic process"/>
    <property type="evidence" value="ECO:0007669"/>
    <property type="project" value="InterPro"/>
</dbReference>
<dbReference type="InterPro" id="IPR013659">
    <property type="entry name" value="A_deaminase_N"/>
</dbReference>
<organism evidence="14 15">
    <name type="scientific">Lasius platythorax</name>
    <dbReference type="NCBI Taxonomy" id="488582"/>
    <lineage>
        <taxon>Eukaryota</taxon>
        <taxon>Metazoa</taxon>
        <taxon>Ecdysozoa</taxon>
        <taxon>Arthropoda</taxon>
        <taxon>Hexapoda</taxon>
        <taxon>Insecta</taxon>
        <taxon>Pterygota</taxon>
        <taxon>Neoptera</taxon>
        <taxon>Endopterygota</taxon>
        <taxon>Hymenoptera</taxon>
        <taxon>Apocrita</taxon>
        <taxon>Aculeata</taxon>
        <taxon>Formicoidea</taxon>
        <taxon>Formicidae</taxon>
        <taxon>Formicinae</taxon>
        <taxon>Lasius</taxon>
        <taxon>Lasius</taxon>
    </lineage>
</organism>
<keyword evidence="9" id="KW-0378">Hydrolase</keyword>
<proteinExistence type="inferred from homology"/>
<evidence type="ECO:0000256" key="4">
    <source>
        <dbReference type="ARBA" id="ARBA00012784"/>
    </source>
</evidence>
<evidence type="ECO:0000256" key="3">
    <source>
        <dbReference type="ARBA" id="ARBA00006083"/>
    </source>
</evidence>
<gene>
    <name evidence="14" type="ORF">LPLAT_LOCUS11225</name>
</gene>
<evidence type="ECO:0000256" key="8">
    <source>
        <dbReference type="ARBA" id="ARBA00022729"/>
    </source>
</evidence>
<comment type="similarity">
    <text evidence="3">Belongs to the metallo-dependent hydrolases superfamily. Adenosine and AMP deaminases family. ADGF subfamily.</text>
</comment>
<dbReference type="SUPFAM" id="SSF51556">
    <property type="entry name" value="Metallo-dependent hydrolases"/>
    <property type="match status" value="1"/>
</dbReference>
<evidence type="ECO:0000256" key="6">
    <source>
        <dbReference type="ARBA" id="ARBA00022525"/>
    </source>
</evidence>